<reference evidence="1 2" key="2">
    <citation type="submission" date="2013-09" db="EMBL/GenBank/DDBJ databases">
        <title>Whole genome comparison of six Crocosphaera watsonii strains with differing phenotypes.</title>
        <authorList>
            <person name="Bench S.R."/>
            <person name="Heller P."/>
            <person name="Frank I."/>
            <person name="Arciniega M."/>
            <person name="Shilova I.N."/>
            <person name="Zehr J.P."/>
        </authorList>
    </citation>
    <scope>NUCLEOTIDE SEQUENCE [LARGE SCALE GENOMIC DNA]</scope>
    <source>
        <strain evidence="1 2">WH 0401</strain>
    </source>
</reference>
<evidence type="ECO:0000313" key="2">
    <source>
        <dbReference type="Proteomes" id="UP000018198"/>
    </source>
</evidence>
<sequence length="41" mass="4803">MASPIGHSLAGFFGFFLVRENAEFFEVLFIKKIDYNCYHSR</sequence>
<proteinExistence type="predicted"/>
<dbReference type="EMBL" id="CAQM01000884">
    <property type="protein sequence ID" value="CCQ64420.1"/>
    <property type="molecule type" value="Genomic_DNA"/>
</dbReference>
<organism evidence="1 2">
    <name type="scientific">Crocosphaera watsonii WH 0401</name>
    <dbReference type="NCBI Taxonomy" id="555881"/>
    <lineage>
        <taxon>Bacteria</taxon>
        <taxon>Bacillati</taxon>
        <taxon>Cyanobacteriota</taxon>
        <taxon>Cyanophyceae</taxon>
        <taxon>Oscillatoriophycideae</taxon>
        <taxon>Chroococcales</taxon>
        <taxon>Aphanothecaceae</taxon>
        <taxon>Crocosphaera</taxon>
    </lineage>
</organism>
<reference evidence="1 2" key="1">
    <citation type="submission" date="2013-01" db="EMBL/GenBank/DDBJ databases">
        <authorList>
            <person name="Bench S."/>
        </authorList>
    </citation>
    <scope>NUCLEOTIDE SEQUENCE [LARGE SCALE GENOMIC DNA]</scope>
    <source>
        <strain evidence="1 2">WH 0401</strain>
    </source>
</reference>
<gene>
    <name evidence="1" type="ORF">CWATWH0401_1523</name>
</gene>
<name>T2JGM3_CROWT</name>
<evidence type="ECO:0000313" key="1">
    <source>
        <dbReference type="EMBL" id="CCQ64420.1"/>
    </source>
</evidence>
<accession>T2JGM3</accession>
<dbReference type="Proteomes" id="UP000018198">
    <property type="component" value="Unassembled WGS sequence"/>
</dbReference>
<comment type="caution">
    <text evidence="1">The sequence shown here is derived from an EMBL/GenBank/DDBJ whole genome shotgun (WGS) entry which is preliminary data.</text>
</comment>
<protein>
    <submittedName>
        <fullName evidence="1">Uncharacterized protein</fullName>
    </submittedName>
</protein>
<dbReference type="AlphaFoldDB" id="T2JGM3"/>